<dbReference type="EMBL" id="PEYV01000034">
    <property type="protein sequence ID" value="PIS21547.1"/>
    <property type="molecule type" value="Genomic_DNA"/>
</dbReference>
<dbReference type="PANTHER" id="PTHR30319">
    <property type="entry name" value="PHENYLACETIC ACID REGULATOR-RELATED TRANSCRIPTIONAL REPRESSOR"/>
    <property type="match status" value="1"/>
</dbReference>
<dbReference type="Gene3D" id="3.30.70.2650">
    <property type="match status" value="1"/>
</dbReference>
<dbReference type="InterPro" id="IPR048846">
    <property type="entry name" value="PaaX-like_central"/>
</dbReference>
<proteinExistence type="predicted"/>
<dbReference type="Pfam" id="PF08223">
    <property type="entry name" value="PaaX_C"/>
    <property type="match status" value="1"/>
</dbReference>
<dbReference type="PANTHER" id="PTHR30319:SF1">
    <property type="entry name" value="TRANSCRIPTIONAL REPRESSOR PAAX"/>
    <property type="match status" value="1"/>
</dbReference>
<protein>
    <submittedName>
        <fullName evidence="3">Uncharacterized protein</fullName>
    </submittedName>
</protein>
<evidence type="ECO:0000313" key="4">
    <source>
        <dbReference type="Proteomes" id="UP000231098"/>
    </source>
</evidence>
<evidence type="ECO:0000259" key="2">
    <source>
        <dbReference type="Pfam" id="PF20803"/>
    </source>
</evidence>
<organism evidence="3 4">
    <name type="scientific">candidate division WWE3 bacterium CG08_land_8_20_14_0_20_41_15</name>
    <dbReference type="NCBI Taxonomy" id="1975086"/>
    <lineage>
        <taxon>Bacteria</taxon>
        <taxon>Katanobacteria</taxon>
    </lineage>
</organism>
<dbReference type="InterPro" id="IPR013225">
    <property type="entry name" value="PaaX_C"/>
</dbReference>
<dbReference type="Proteomes" id="UP000231098">
    <property type="component" value="Unassembled WGS sequence"/>
</dbReference>
<feature type="domain" description="Transcriptional repressor PaaX-like central Cas2-like" evidence="2">
    <location>
        <begin position="97"/>
        <end position="177"/>
    </location>
</feature>
<dbReference type="AlphaFoldDB" id="A0A2H0X9E0"/>
<sequence length="263" mass="30412">MRKMLRTSDKILLTLALFGDAVIETIQSGAGTRNRDIFGFAELSPKEENKLRKKVQRLFRVGDIKKEVRRGQVFISLSPPGRGKLPSRRFSLSKFRNSWDGKWVVVSYDVPEKNKDTRMYLREKLISLGFAKWQRSIYISPFSCFRADIKEWLAEHYLEEYVNVSIAEDLSGGDDKGLAWKIFNLSVLANEYRDILEDGASKVVSPEHFCQRFIETLLHDPYLPKQLLPSDWPGFRAEKRVKDILCVHGNLSIDRLLLTNQES</sequence>
<reference evidence="4" key="1">
    <citation type="submission" date="2017-09" db="EMBL/GenBank/DDBJ databases">
        <title>Depth-based differentiation of microbial function through sediment-hosted aquifers and enrichment of novel symbionts in the deep terrestrial subsurface.</title>
        <authorList>
            <person name="Probst A.J."/>
            <person name="Ladd B."/>
            <person name="Jarett J.K."/>
            <person name="Geller-Mcgrath D.E."/>
            <person name="Sieber C.M.K."/>
            <person name="Emerson J.B."/>
            <person name="Anantharaman K."/>
            <person name="Thomas B.C."/>
            <person name="Malmstrom R."/>
            <person name="Stieglmeier M."/>
            <person name="Klingl A."/>
            <person name="Woyke T."/>
            <person name="Ryan C.M."/>
            <person name="Banfield J.F."/>
        </authorList>
    </citation>
    <scope>NUCLEOTIDE SEQUENCE [LARGE SCALE GENOMIC DNA]</scope>
</reference>
<evidence type="ECO:0000259" key="1">
    <source>
        <dbReference type="Pfam" id="PF08223"/>
    </source>
</evidence>
<feature type="domain" description="Transcriptional repressor PaaX-like C-terminal" evidence="1">
    <location>
        <begin position="215"/>
        <end position="240"/>
    </location>
</feature>
<comment type="caution">
    <text evidence="3">The sequence shown here is derived from an EMBL/GenBank/DDBJ whole genome shotgun (WGS) entry which is preliminary data.</text>
</comment>
<evidence type="ECO:0000313" key="3">
    <source>
        <dbReference type="EMBL" id="PIS21547.1"/>
    </source>
</evidence>
<dbReference type="Gene3D" id="1.20.58.1460">
    <property type="match status" value="1"/>
</dbReference>
<accession>A0A2H0X9E0</accession>
<dbReference type="GO" id="GO:0006351">
    <property type="term" value="P:DNA-templated transcription"/>
    <property type="evidence" value="ECO:0007669"/>
    <property type="project" value="TreeGrafter"/>
</dbReference>
<dbReference type="Pfam" id="PF20803">
    <property type="entry name" value="PaaX_M"/>
    <property type="match status" value="1"/>
</dbReference>
<gene>
    <name evidence="3" type="ORF">COT51_02160</name>
</gene>
<name>A0A2H0X9E0_UNCKA</name>